<accession>A0A7X6DLB6</accession>
<organism evidence="2 3">
    <name type="scientific">Candidatus Manganitrophus noduliformans</name>
    <dbReference type="NCBI Taxonomy" id="2606439"/>
    <lineage>
        <taxon>Bacteria</taxon>
        <taxon>Pseudomonadati</taxon>
        <taxon>Nitrospirota</taxon>
        <taxon>Nitrospiria</taxon>
        <taxon>Candidatus Troglogloeales</taxon>
        <taxon>Candidatus Manganitrophaceae</taxon>
        <taxon>Candidatus Manganitrophus</taxon>
    </lineage>
</organism>
<proteinExistence type="predicted"/>
<evidence type="ECO:0000313" key="2">
    <source>
        <dbReference type="EMBL" id="NKE69335.1"/>
    </source>
</evidence>
<sequence length="151" mass="17483">MKFRSIHSIGIFALFFGIFFGGEAEGKGAVYSRVDRTAFPQSSDQGPAPMRVARRPKLARIPNLDVYHAPDLSYNLYLFEKRWYFYHNGKWYQGQTHEGPWRYLSYSNVPDKLKKIPAEFIKKNEPPPPVKKKLPPPPKKKSSQKKTPSKK</sequence>
<gene>
    <name evidence="2" type="ORF">MNODULE_01025</name>
</gene>
<comment type="caution">
    <text evidence="2">The sequence shown here is derived from an EMBL/GenBank/DDBJ whole genome shotgun (WGS) entry which is preliminary data.</text>
</comment>
<dbReference type="EMBL" id="VTOW01000001">
    <property type="protein sequence ID" value="NKE69335.1"/>
    <property type="molecule type" value="Genomic_DNA"/>
</dbReference>
<dbReference type="Proteomes" id="UP000534783">
    <property type="component" value="Unassembled WGS sequence"/>
</dbReference>
<evidence type="ECO:0000313" key="3">
    <source>
        <dbReference type="Proteomes" id="UP000534783"/>
    </source>
</evidence>
<keyword evidence="3" id="KW-1185">Reference proteome</keyword>
<dbReference type="AlphaFoldDB" id="A0A7X6DLB6"/>
<protein>
    <submittedName>
        <fullName evidence="2">Uncharacterized protein</fullName>
    </submittedName>
</protein>
<feature type="region of interest" description="Disordered" evidence="1">
    <location>
        <begin position="118"/>
        <end position="151"/>
    </location>
</feature>
<feature type="compositionally biased region" description="Basic residues" evidence="1">
    <location>
        <begin position="130"/>
        <end position="151"/>
    </location>
</feature>
<evidence type="ECO:0000256" key="1">
    <source>
        <dbReference type="SAM" id="MobiDB-lite"/>
    </source>
</evidence>
<reference evidence="2 3" key="1">
    <citation type="journal article" date="2020" name="Nature">
        <title>Bacterial chemolithoautotrophy via manganese oxidation.</title>
        <authorList>
            <person name="Yu H."/>
            <person name="Leadbetter J.R."/>
        </authorList>
    </citation>
    <scope>NUCLEOTIDE SEQUENCE [LARGE SCALE GENOMIC DNA]</scope>
    <source>
        <strain evidence="2 3">Mn-1</strain>
    </source>
</reference>
<dbReference type="RefSeq" id="WP_168057644.1">
    <property type="nucleotide sequence ID" value="NZ_VTOW01000001.1"/>
</dbReference>
<name>A0A7X6DLB6_9BACT</name>